<dbReference type="Gene3D" id="3.80.10.10">
    <property type="entry name" value="Ribonuclease Inhibitor"/>
    <property type="match status" value="1"/>
</dbReference>
<dbReference type="AlphaFoldDB" id="A0A284S4D6"/>
<name>A0A284S4D6_ARMOS</name>
<dbReference type="Proteomes" id="UP000219338">
    <property type="component" value="Unassembled WGS sequence"/>
</dbReference>
<protein>
    <recommendedName>
        <fullName evidence="3">F-box domain-containing protein</fullName>
    </recommendedName>
</protein>
<evidence type="ECO:0008006" key="3">
    <source>
        <dbReference type="Google" id="ProtNLM"/>
    </source>
</evidence>
<dbReference type="EMBL" id="FUEG01000031">
    <property type="protein sequence ID" value="SJL15869.1"/>
    <property type="molecule type" value="Genomic_DNA"/>
</dbReference>
<accession>A0A284S4D6</accession>
<gene>
    <name evidence="1" type="ORF">ARMOST_19377</name>
</gene>
<evidence type="ECO:0000313" key="1">
    <source>
        <dbReference type="EMBL" id="SJL15869.1"/>
    </source>
</evidence>
<keyword evidence="2" id="KW-1185">Reference proteome</keyword>
<dbReference type="SUPFAM" id="SSF52047">
    <property type="entry name" value="RNI-like"/>
    <property type="match status" value="1"/>
</dbReference>
<proteinExistence type="predicted"/>
<reference evidence="2" key="1">
    <citation type="journal article" date="2017" name="Nat. Ecol. Evol.">
        <title>Genome expansion and lineage-specific genetic innovations in the forest pathogenic fungi Armillaria.</title>
        <authorList>
            <person name="Sipos G."/>
            <person name="Prasanna A.N."/>
            <person name="Walter M.C."/>
            <person name="O'Connor E."/>
            <person name="Balint B."/>
            <person name="Krizsan K."/>
            <person name="Kiss B."/>
            <person name="Hess J."/>
            <person name="Varga T."/>
            <person name="Slot J."/>
            <person name="Riley R."/>
            <person name="Boka B."/>
            <person name="Rigling D."/>
            <person name="Barry K."/>
            <person name="Lee J."/>
            <person name="Mihaltcheva S."/>
            <person name="LaButti K."/>
            <person name="Lipzen A."/>
            <person name="Waldron R."/>
            <person name="Moloney N.M."/>
            <person name="Sperisen C."/>
            <person name="Kredics L."/>
            <person name="Vagvoelgyi C."/>
            <person name="Patrignani A."/>
            <person name="Fitzpatrick D."/>
            <person name="Nagy I."/>
            <person name="Doyle S."/>
            <person name="Anderson J.B."/>
            <person name="Grigoriev I.V."/>
            <person name="Gueldener U."/>
            <person name="Muensterkoetter M."/>
            <person name="Nagy L.G."/>
        </authorList>
    </citation>
    <scope>NUCLEOTIDE SEQUENCE [LARGE SCALE GENOMIC DNA]</scope>
    <source>
        <strain evidence="2">C18/9</strain>
    </source>
</reference>
<sequence>MSILALPAELLEKIVVEAAYGNYQAIRLTCRVLCDVATPFVFESLHINLRGRQLARFVRVIHFQSFMMHNKPNLTRLWGAISLFKKEPTFHRTVCNLLLAAVPLMQSLERFHWAMYDRVSVDWAMLRDVVYCISTLPRIRSVSISAGKIKRSIPCAPFHHLTSLHVRGCGTIDWAPSIIANSPNLFELKISAFRYDHPSPSHFPVLSLFGAFPEGVQSSLYIIRLSGNYFSLNPSTVPALIPHLRNLSDFDVPIGFEIPDEFWMSLLADMIYIPCVSCSGEGLGDSLLTYLGSYQGLQEITLWPGEPNADDEHRSLFLVHHILPINWTSLTRVIINPGYAGHWCLDAPMHHSLALCTNLEYIDVCIDEERAQVTGSDNIIVKLMKSLKWWPFLRTLKIEAVVNIEAGKYVHQHEPPRRDVCARVHKLVTACRYKDPSPQMLDLRIYTDLVYCLQLRHSSLPSEGYSFFSDHLSYSGERVLKTKATKARREPPEFSEEYDS</sequence>
<dbReference type="InterPro" id="IPR032675">
    <property type="entry name" value="LRR_dom_sf"/>
</dbReference>
<evidence type="ECO:0000313" key="2">
    <source>
        <dbReference type="Proteomes" id="UP000219338"/>
    </source>
</evidence>
<organism evidence="1 2">
    <name type="scientific">Armillaria ostoyae</name>
    <name type="common">Armillaria root rot fungus</name>
    <dbReference type="NCBI Taxonomy" id="47428"/>
    <lineage>
        <taxon>Eukaryota</taxon>
        <taxon>Fungi</taxon>
        <taxon>Dikarya</taxon>
        <taxon>Basidiomycota</taxon>
        <taxon>Agaricomycotina</taxon>
        <taxon>Agaricomycetes</taxon>
        <taxon>Agaricomycetidae</taxon>
        <taxon>Agaricales</taxon>
        <taxon>Marasmiineae</taxon>
        <taxon>Physalacriaceae</taxon>
        <taxon>Armillaria</taxon>
    </lineage>
</organism>
<dbReference type="OrthoDB" id="3541472at2759"/>